<evidence type="ECO:0000256" key="3">
    <source>
        <dbReference type="ARBA" id="ARBA00023163"/>
    </source>
</evidence>
<evidence type="ECO:0000256" key="1">
    <source>
        <dbReference type="ARBA" id="ARBA00023015"/>
    </source>
</evidence>
<dbReference type="SMART" id="SM00342">
    <property type="entry name" value="HTH_ARAC"/>
    <property type="match status" value="1"/>
</dbReference>
<feature type="region of interest" description="Disordered" evidence="4">
    <location>
        <begin position="1"/>
        <end position="23"/>
    </location>
</feature>
<name>A0A917VE91_9NOCA</name>
<feature type="domain" description="HTH araC/xylS-type" evidence="5">
    <location>
        <begin position="171"/>
        <end position="270"/>
    </location>
</feature>
<reference evidence="6" key="2">
    <citation type="submission" date="2020-09" db="EMBL/GenBank/DDBJ databases">
        <authorList>
            <person name="Sun Q."/>
            <person name="Zhou Y."/>
        </authorList>
    </citation>
    <scope>NUCLEOTIDE SEQUENCE</scope>
    <source>
        <strain evidence="6">CGMCC 4.7278</strain>
    </source>
</reference>
<evidence type="ECO:0000259" key="5">
    <source>
        <dbReference type="PROSITE" id="PS01124"/>
    </source>
</evidence>
<dbReference type="EMBL" id="BMMW01000006">
    <property type="protein sequence ID" value="GGK67141.1"/>
    <property type="molecule type" value="Genomic_DNA"/>
</dbReference>
<accession>A0A917VE91</accession>
<evidence type="ECO:0000256" key="2">
    <source>
        <dbReference type="ARBA" id="ARBA00023125"/>
    </source>
</evidence>
<keyword evidence="2" id="KW-0238">DNA-binding</keyword>
<dbReference type="GO" id="GO:0003700">
    <property type="term" value="F:DNA-binding transcription factor activity"/>
    <property type="evidence" value="ECO:0007669"/>
    <property type="project" value="InterPro"/>
</dbReference>
<evidence type="ECO:0000256" key="4">
    <source>
        <dbReference type="SAM" id="MobiDB-lite"/>
    </source>
</evidence>
<dbReference type="Gene3D" id="1.10.10.60">
    <property type="entry name" value="Homeodomain-like"/>
    <property type="match status" value="1"/>
</dbReference>
<evidence type="ECO:0000313" key="6">
    <source>
        <dbReference type="EMBL" id="GGK67141.1"/>
    </source>
</evidence>
<evidence type="ECO:0000313" key="7">
    <source>
        <dbReference type="Proteomes" id="UP000612956"/>
    </source>
</evidence>
<organism evidence="6 7">
    <name type="scientific">Nocardia camponoti</name>
    <dbReference type="NCBI Taxonomy" id="1616106"/>
    <lineage>
        <taxon>Bacteria</taxon>
        <taxon>Bacillati</taxon>
        <taxon>Actinomycetota</taxon>
        <taxon>Actinomycetes</taxon>
        <taxon>Mycobacteriales</taxon>
        <taxon>Nocardiaceae</taxon>
        <taxon>Nocardia</taxon>
    </lineage>
</organism>
<keyword evidence="3" id="KW-0804">Transcription</keyword>
<dbReference type="InterPro" id="IPR050204">
    <property type="entry name" value="AraC_XylS_family_regulators"/>
</dbReference>
<gene>
    <name evidence="6" type="ORF">GCM10011591_44120</name>
</gene>
<dbReference type="Proteomes" id="UP000612956">
    <property type="component" value="Unassembled WGS sequence"/>
</dbReference>
<dbReference type="Pfam" id="PF12833">
    <property type="entry name" value="HTH_18"/>
    <property type="match status" value="1"/>
</dbReference>
<comment type="caution">
    <text evidence="6">The sequence shown here is derived from an EMBL/GenBank/DDBJ whole genome shotgun (WGS) entry which is preliminary data.</text>
</comment>
<dbReference type="AlphaFoldDB" id="A0A917VE91"/>
<sequence>MNLVPRSKTTSPNHGPGSGWDFAGPSAAARSGAAMIGYRDVGGTGLDLRVAATTAVAVVIEFGGAELIVGDDDGRQVSGGFVVGLPLTATRIRTRHAECVEVRLSPIQAHALLGVAATDLGQGVVPLDELWGSQVQRLRERLAAARSWEERFALTTSFLAQRDRPTRTLDPEVIAAWHHILASGGQVKVGELAESLGWSRKRLWARFESQIGLTPKRAAMLVRFRCAVVGLLAGRPAADVAAVCGYTDQAHLSRDMAIFADRTPGALHAGNLPVIALERYRAWGTFFQSPGRPIGR</sequence>
<keyword evidence="7" id="KW-1185">Reference proteome</keyword>
<dbReference type="GO" id="GO:0043565">
    <property type="term" value="F:sequence-specific DNA binding"/>
    <property type="evidence" value="ECO:0007669"/>
    <property type="project" value="InterPro"/>
</dbReference>
<dbReference type="PANTHER" id="PTHR46796:SF15">
    <property type="entry name" value="BLL1074 PROTEIN"/>
    <property type="match status" value="1"/>
</dbReference>
<proteinExistence type="predicted"/>
<dbReference type="PANTHER" id="PTHR46796">
    <property type="entry name" value="HTH-TYPE TRANSCRIPTIONAL ACTIVATOR RHAS-RELATED"/>
    <property type="match status" value="1"/>
</dbReference>
<dbReference type="PROSITE" id="PS01124">
    <property type="entry name" value="HTH_ARAC_FAMILY_2"/>
    <property type="match status" value="1"/>
</dbReference>
<keyword evidence="1" id="KW-0805">Transcription regulation</keyword>
<reference evidence="6" key="1">
    <citation type="journal article" date="2014" name="Int. J. Syst. Evol. Microbiol.">
        <title>Complete genome sequence of Corynebacterium casei LMG S-19264T (=DSM 44701T), isolated from a smear-ripened cheese.</title>
        <authorList>
            <consortium name="US DOE Joint Genome Institute (JGI-PGF)"/>
            <person name="Walter F."/>
            <person name="Albersmeier A."/>
            <person name="Kalinowski J."/>
            <person name="Ruckert C."/>
        </authorList>
    </citation>
    <scope>NUCLEOTIDE SEQUENCE</scope>
    <source>
        <strain evidence="6">CGMCC 4.7278</strain>
    </source>
</reference>
<dbReference type="InterPro" id="IPR018060">
    <property type="entry name" value="HTH_AraC"/>
</dbReference>
<protein>
    <submittedName>
        <fullName evidence="6">AraC family transcriptional regulator</fullName>
    </submittedName>
</protein>